<dbReference type="PANTHER" id="PTHR46289">
    <property type="entry name" value="52 KDA REPRESSOR OF THE INHIBITOR OF THE PROTEIN KINASE-LIKE PROTEIN-RELATED"/>
    <property type="match status" value="1"/>
</dbReference>
<sequence length="433" mass="49136">MSKVDLVLSDIDRTVEPLMGKETKRFLRHEHLETYKNLAYSPSQRGVYCKECVLFAKVESGGRSKQDLKTLVATPLKEFGHMFGKNGYITEHLDCAYHKNAVADAANFIERYENPQFDIRNQLDAKPLLKFRADAGDKAIDLSDTKKNAMYFSPLIQNSLIDCCGDLIVSNILEDVKKAKFYTILADETTDSATVEQMSLCIRYTDDKIREIFIGFIEVENMTGRGLATTIISKLKEIGLSIDNLVGQEQLCGEKRKKHLKPLCETRWVERHEAVTTFCLLFEDVLDCLSTISTFNDHSASTKASILLKSLQDSEFLVSLATLEKVLSLTIGLSRQLQSRELDLMVSKSMVKTVIDELESWINGPAFDAAFKRAESLAHMAGEALRLPRITAKQRQQHGETDLDLKIFFKKTIFNVFLQNVVDSLKYRFNEEQ</sequence>
<proteinExistence type="predicted"/>
<dbReference type="Pfam" id="PF14291">
    <property type="entry name" value="DUF4371"/>
    <property type="match status" value="1"/>
</dbReference>
<dbReference type="PANTHER" id="PTHR46289:SF14">
    <property type="entry name" value="DUF4371 DOMAIN-CONTAINING PROTEIN"/>
    <property type="match status" value="1"/>
</dbReference>
<evidence type="ECO:0000259" key="1">
    <source>
        <dbReference type="Pfam" id="PF14291"/>
    </source>
</evidence>
<accession>A0A915IVZ4</accession>
<organism evidence="2 3">
    <name type="scientific">Romanomermis culicivorax</name>
    <name type="common">Nematode worm</name>
    <dbReference type="NCBI Taxonomy" id="13658"/>
    <lineage>
        <taxon>Eukaryota</taxon>
        <taxon>Metazoa</taxon>
        <taxon>Ecdysozoa</taxon>
        <taxon>Nematoda</taxon>
        <taxon>Enoplea</taxon>
        <taxon>Dorylaimia</taxon>
        <taxon>Mermithida</taxon>
        <taxon>Mermithoidea</taxon>
        <taxon>Mermithidae</taxon>
        <taxon>Romanomermis</taxon>
    </lineage>
</organism>
<feature type="domain" description="DUF4371" evidence="1">
    <location>
        <begin position="129"/>
        <end position="249"/>
    </location>
</feature>
<evidence type="ECO:0000313" key="3">
    <source>
        <dbReference type="WBParaSite" id="nRc.2.0.1.t17992-RA"/>
    </source>
</evidence>
<evidence type="ECO:0000313" key="2">
    <source>
        <dbReference type="Proteomes" id="UP000887565"/>
    </source>
</evidence>
<dbReference type="OMA" id="ESWINGP"/>
<dbReference type="InterPro" id="IPR025398">
    <property type="entry name" value="DUF4371"/>
</dbReference>
<name>A0A915IVZ4_ROMCU</name>
<protein>
    <submittedName>
        <fullName evidence="3">DUF4371 domain-containing protein</fullName>
    </submittedName>
</protein>
<dbReference type="WBParaSite" id="nRc.2.0.1.t17992-RA">
    <property type="protein sequence ID" value="nRc.2.0.1.t17992-RA"/>
    <property type="gene ID" value="nRc.2.0.1.g17992"/>
</dbReference>
<keyword evidence="2" id="KW-1185">Reference proteome</keyword>
<dbReference type="Proteomes" id="UP000887565">
    <property type="component" value="Unplaced"/>
</dbReference>
<dbReference type="InterPro" id="IPR052958">
    <property type="entry name" value="IFN-induced_PKR_regulator"/>
</dbReference>
<reference evidence="3" key="1">
    <citation type="submission" date="2022-11" db="UniProtKB">
        <authorList>
            <consortium name="WormBaseParasite"/>
        </authorList>
    </citation>
    <scope>IDENTIFICATION</scope>
</reference>
<dbReference type="AlphaFoldDB" id="A0A915IVZ4"/>